<sequence length="434" mass="48403">MNCILFRGNSYQAKKGYFKGTHRIVSPEETWEKIAPLTSQIGVSRVANVTGLDRIGIPVTAVIRPEALTLSTSSGKGLDLCTSLVSGLMESLELHCAEEADLSYLHLPYHELSKRVKTIPIDRLPLRKNSLFRPDWPERWTIGWDLFNQEEVAVPLLSVIHNYKIVRQEPSELHSFEMTSNGLASGNHFLEALAAGIYELIERDAITCHMFAFETVKAALPRVCLETIRFSKVQQVIEKLKWARFQLLLYDCTIDTEVPVFMATLYDETMRHTRLSQGYGAHLDPEVAMIRAITEAVQGSTIGIAGSRDDIFFSQLKQGKQSDSEQTITALENQPATVDVSQLESVATSTLEEDVTLLMEKIRNVGITQLLVFDLSKEDLGVSVLRVIAPGLEGYFSHVASVQRAKIFAEKQKPHARKSLLSLKQSLHLPAGGI</sequence>
<feature type="domain" description="YcaO" evidence="1">
    <location>
        <begin position="75"/>
        <end position="434"/>
    </location>
</feature>
<proteinExistence type="predicted"/>
<dbReference type="RefSeq" id="WP_013943271.1">
    <property type="nucleotide sequence ID" value="NC_015713.1"/>
</dbReference>
<gene>
    <name evidence="2" type="ordered locus">SNE_A09270</name>
</gene>
<dbReference type="Gene3D" id="3.30.160.660">
    <property type="match status" value="1"/>
</dbReference>
<dbReference type="InterPro" id="IPR003776">
    <property type="entry name" value="YcaO-like_dom"/>
</dbReference>
<dbReference type="PANTHER" id="PTHR37809:SF1">
    <property type="entry name" value="RIBOSOMAL PROTEIN S12 METHYLTHIOTRANSFERASE ACCESSORY FACTOR YCAO"/>
    <property type="match status" value="1"/>
</dbReference>
<name>F8L4U8_SIMNZ</name>
<dbReference type="HOGENOM" id="CLU_056369_0_0_0"/>
<evidence type="ECO:0000313" key="3">
    <source>
        <dbReference type="Proteomes" id="UP000000496"/>
    </source>
</evidence>
<dbReference type="OrthoDB" id="2379922at2"/>
<dbReference type="KEGG" id="sng:SNE_A09270"/>
<dbReference type="EMBL" id="FR872582">
    <property type="protein sequence ID" value="CCB88804.1"/>
    <property type="molecule type" value="Genomic_DNA"/>
</dbReference>
<dbReference type="NCBIfam" id="TIGR00702">
    <property type="entry name" value="YcaO-type kinase domain"/>
    <property type="match status" value="1"/>
</dbReference>
<evidence type="ECO:0000259" key="1">
    <source>
        <dbReference type="PROSITE" id="PS51664"/>
    </source>
</evidence>
<evidence type="ECO:0000313" key="2">
    <source>
        <dbReference type="EMBL" id="CCB88804.1"/>
    </source>
</evidence>
<dbReference type="Proteomes" id="UP000000496">
    <property type="component" value="Chromosome gsn.131"/>
</dbReference>
<dbReference type="PANTHER" id="PTHR37809">
    <property type="entry name" value="RIBOSOMAL PROTEIN S12 METHYLTHIOTRANSFERASE ACCESSORY FACTOR YCAO"/>
    <property type="match status" value="1"/>
</dbReference>
<accession>F8L4U8</accession>
<dbReference type="AlphaFoldDB" id="F8L4U8"/>
<protein>
    <submittedName>
        <fullName evidence="2">UPF0142 protein in tfuA 3'region</fullName>
    </submittedName>
</protein>
<dbReference type="Pfam" id="PF02624">
    <property type="entry name" value="YcaO"/>
    <property type="match status" value="1"/>
</dbReference>
<organism evidence="2 3">
    <name type="scientific">Simkania negevensis (strain ATCC VR-1471 / DSM 27360 / Z)</name>
    <dbReference type="NCBI Taxonomy" id="331113"/>
    <lineage>
        <taxon>Bacteria</taxon>
        <taxon>Pseudomonadati</taxon>
        <taxon>Chlamydiota</taxon>
        <taxon>Chlamydiia</taxon>
        <taxon>Parachlamydiales</taxon>
        <taxon>Simkaniaceae</taxon>
        <taxon>Simkania</taxon>
    </lineage>
</organism>
<reference evidence="2 3" key="2">
    <citation type="journal article" date="2011" name="Mol. Biol. Evol.">
        <title>Unity in variety--the pan-genome of the Chlamydiae.</title>
        <authorList>
            <person name="Collingro A."/>
            <person name="Tischler P."/>
            <person name="Weinmaier T."/>
            <person name="Penz T."/>
            <person name="Heinz E."/>
            <person name="Brunham R.C."/>
            <person name="Read T.D."/>
            <person name="Bavoil P.M."/>
            <person name="Sachse K."/>
            <person name="Kahane S."/>
            <person name="Friedman M.G."/>
            <person name="Rattei T."/>
            <person name="Myers G.S."/>
            <person name="Horn M."/>
        </authorList>
    </citation>
    <scope>NUCLEOTIDE SEQUENCE [LARGE SCALE GENOMIC DNA]</scope>
    <source>
        <strain evidence="3">ATCC VR-1471 / Z</strain>
    </source>
</reference>
<dbReference type="STRING" id="331113.SNE_A09270"/>
<dbReference type="PROSITE" id="PS51664">
    <property type="entry name" value="YCAO"/>
    <property type="match status" value="1"/>
</dbReference>
<reference key="1">
    <citation type="journal article" date="2011" name="Mol. Biol. Evol.">
        <title>Unity in variety -- the pan-genome of the Chlamydiae.</title>
        <authorList>
            <person name="Collingro A."/>
            <person name="Tischler P."/>
            <person name="Weinmaier T."/>
            <person name="Penz T."/>
            <person name="Heinz E."/>
            <person name="Brunham R.C."/>
            <person name="Read T.D."/>
            <person name="Bavoil P.M."/>
            <person name="Sachse K."/>
            <person name="Kahane S."/>
            <person name="Friedman M.G."/>
            <person name="Rattei T."/>
            <person name="Myers G.S.A."/>
            <person name="Horn M."/>
        </authorList>
    </citation>
    <scope>NUCLEOTIDE SEQUENCE</scope>
    <source>
        <strain>Z</strain>
    </source>
</reference>
<dbReference type="eggNOG" id="COG1944">
    <property type="taxonomic scope" value="Bacteria"/>
</dbReference>
<keyword evidence="3" id="KW-1185">Reference proteome</keyword>